<dbReference type="InterPro" id="IPR058322">
    <property type="entry name" value="DUF8009"/>
</dbReference>
<feature type="region of interest" description="Disordered" evidence="1">
    <location>
        <begin position="42"/>
        <end position="106"/>
    </location>
</feature>
<keyword evidence="4" id="KW-1185">Reference proteome</keyword>
<dbReference type="AlphaFoldDB" id="A0A4U5JJW4"/>
<evidence type="ECO:0000313" key="3">
    <source>
        <dbReference type="EMBL" id="TKR26419.1"/>
    </source>
</evidence>
<feature type="domain" description="DUF8009" evidence="2">
    <location>
        <begin position="2"/>
        <end position="141"/>
    </location>
</feature>
<dbReference type="Proteomes" id="UP000308037">
    <property type="component" value="Unassembled WGS sequence"/>
</dbReference>
<organism evidence="3 4">
    <name type="scientific">Natronomonas salsuginis</name>
    <dbReference type="NCBI Taxonomy" id="2217661"/>
    <lineage>
        <taxon>Archaea</taxon>
        <taxon>Methanobacteriati</taxon>
        <taxon>Methanobacteriota</taxon>
        <taxon>Stenosarchaea group</taxon>
        <taxon>Halobacteria</taxon>
        <taxon>Halobacteriales</taxon>
        <taxon>Natronomonadaceae</taxon>
        <taxon>Natronomonas</taxon>
    </lineage>
</organism>
<dbReference type="Pfam" id="PF26033">
    <property type="entry name" value="DUF8009"/>
    <property type="match status" value="1"/>
</dbReference>
<sequence length="141" mass="15863">MESDDPTDVRVLAVTTDDIVTALEANERRGVDAVLRITPPFSGRMRARLHREGSERDYDDPPPIHIPPDRFVDAIPPFPSPDDTEDEIRSDSGTTYSQERHRERHTDAVEMWRSRVRESILESASIPAPDGPHVVRVATLG</sequence>
<comment type="caution">
    <text evidence="3">The sequence shown here is derived from an EMBL/GenBank/DDBJ whole genome shotgun (WGS) entry which is preliminary data.</text>
</comment>
<protein>
    <recommendedName>
        <fullName evidence="2">DUF8009 domain-containing protein</fullName>
    </recommendedName>
</protein>
<evidence type="ECO:0000259" key="2">
    <source>
        <dbReference type="Pfam" id="PF26033"/>
    </source>
</evidence>
<evidence type="ECO:0000313" key="4">
    <source>
        <dbReference type="Proteomes" id="UP000308037"/>
    </source>
</evidence>
<accession>A0A4U5JJW4</accession>
<name>A0A4U5JJW4_9EURY</name>
<proteinExistence type="predicted"/>
<reference evidence="3 4" key="1">
    <citation type="submission" date="2019-04" db="EMBL/GenBank/DDBJ databases">
        <title>Natronomonas sp. F20-122 a newhaloarchaeon isolated from a saline saltern of Isla Bacuta, Huelva, Spain.</title>
        <authorList>
            <person name="Duran-Viseras A."/>
            <person name="Sanchez-Porro C."/>
            <person name="Ventosa A."/>
        </authorList>
    </citation>
    <scope>NUCLEOTIDE SEQUENCE [LARGE SCALE GENOMIC DNA]</scope>
    <source>
        <strain evidence="3 4">F20-122</strain>
    </source>
</reference>
<dbReference type="RefSeq" id="WP_137276335.1">
    <property type="nucleotide sequence ID" value="NZ_QKNX01000002.1"/>
</dbReference>
<gene>
    <name evidence="3" type="ORF">DM868_08005</name>
</gene>
<dbReference type="OrthoDB" id="199191at2157"/>
<dbReference type="EMBL" id="QKNX01000002">
    <property type="protein sequence ID" value="TKR26419.1"/>
    <property type="molecule type" value="Genomic_DNA"/>
</dbReference>
<evidence type="ECO:0000256" key="1">
    <source>
        <dbReference type="SAM" id="MobiDB-lite"/>
    </source>
</evidence>